<evidence type="ECO:0008006" key="4">
    <source>
        <dbReference type="Google" id="ProtNLM"/>
    </source>
</evidence>
<organism evidence="2 3">
    <name type="scientific">Streptomyces gelaticus</name>
    <dbReference type="NCBI Taxonomy" id="285446"/>
    <lineage>
        <taxon>Bacteria</taxon>
        <taxon>Bacillati</taxon>
        <taxon>Actinomycetota</taxon>
        <taxon>Actinomycetes</taxon>
        <taxon>Kitasatosporales</taxon>
        <taxon>Streptomycetaceae</taxon>
        <taxon>Streptomyces</taxon>
    </lineage>
</organism>
<feature type="transmembrane region" description="Helical" evidence="1">
    <location>
        <begin position="185"/>
        <end position="206"/>
    </location>
</feature>
<feature type="transmembrane region" description="Helical" evidence="1">
    <location>
        <begin position="680"/>
        <end position="700"/>
    </location>
</feature>
<evidence type="ECO:0000256" key="1">
    <source>
        <dbReference type="SAM" id="Phobius"/>
    </source>
</evidence>
<feature type="transmembrane region" description="Helical" evidence="1">
    <location>
        <begin position="21"/>
        <end position="46"/>
    </location>
</feature>
<feature type="transmembrane region" description="Helical" evidence="1">
    <location>
        <begin position="720"/>
        <end position="743"/>
    </location>
</feature>
<keyword evidence="1" id="KW-0812">Transmembrane</keyword>
<sequence>MKELLLGLRLLPGSGRGNRARFLLMVLGASIGVCCLAAVLTIPAILDARDGRTMAREPQDGKGSAGATLALTQNDAYGSQPLDRVFLARGEHVPAPPPGIPEVPEPGAVFVSPRLQEALVREPGLHGLLPGRVQGLIGPEGLGHPNELFAYIGMRPDQLPEGSSVSGFGGRYVNRPAVEPSTLDILRFALVGVVLLPLAVFLSVCARLSAATRLRRLATLRLLGVSIKGVQRVNAAETVVAALLGAVLGLAEYWAVNQFVARVGLPGLKWYVDDGTLTAATMAVCLIGCPALAWFAGRAGGVKAAENPLAARRSAVAKPPRAWGALLLIAGMGIVAGYCVLGVLDRPPRDTAASSLLVPVAVVLVGSGLVLTLPVLSHRLSRRVAGATGSLPLGLAMRRNEVEPGSALRVASGLVLLVFATSLAQGVLVELNQVSRPNTVQQDYRVPLDEVDTRRSQALAELHGTKGTAVELLSWVDPNSDKWIESAYALVATCAQLSDLVQHMEGCVDGQVLRLAQNDLPLDLDKPGKTFPFELREGARSRMLGIKVPDRTVHVDTHSPSAVGAGLLLPPSTIPAGARPAEATLILASSPDPAVVRQVLDGIGGIAPTASVDLVGTNVEGMQQIAVVKALLGAGMVLGLVIGVAAYLVSVTDRAVERRAQVTALSLLGARPRTLRAVQCAQVVLPLAVGLLLALVTGKLTESSYLITGGGAVFWDGEGIPLLLFSALGVVVVAAVGALPLVGRRVNPELIRRD</sequence>
<protein>
    <recommendedName>
        <fullName evidence="4">ABC transporter permease</fullName>
    </recommendedName>
</protein>
<name>A0ABQ2W3L9_9ACTN</name>
<feature type="transmembrane region" description="Helical" evidence="1">
    <location>
        <begin position="238"/>
        <end position="256"/>
    </location>
</feature>
<feature type="transmembrane region" description="Helical" evidence="1">
    <location>
        <begin position="322"/>
        <end position="344"/>
    </location>
</feature>
<keyword evidence="1" id="KW-0472">Membrane</keyword>
<evidence type="ECO:0000313" key="2">
    <source>
        <dbReference type="EMBL" id="GGV90456.1"/>
    </source>
</evidence>
<reference evidence="3" key="1">
    <citation type="journal article" date="2019" name="Int. J. Syst. Evol. Microbiol.">
        <title>The Global Catalogue of Microorganisms (GCM) 10K type strain sequencing project: providing services to taxonomists for standard genome sequencing and annotation.</title>
        <authorList>
            <consortium name="The Broad Institute Genomics Platform"/>
            <consortium name="The Broad Institute Genome Sequencing Center for Infectious Disease"/>
            <person name="Wu L."/>
            <person name="Ma J."/>
        </authorList>
    </citation>
    <scope>NUCLEOTIDE SEQUENCE [LARGE SCALE GENOMIC DNA]</scope>
    <source>
        <strain evidence="3">JCM 4376</strain>
    </source>
</reference>
<feature type="transmembrane region" description="Helical" evidence="1">
    <location>
        <begin position="407"/>
        <end position="428"/>
    </location>
</feature>
<gene>
    <name evidence="2" type="ORF">GCM10015535_46650</name>
</gene>
<keyword evidence="3" id="KW-1185">Reference proteome</keyword>
<feature type="transmembrane region" description="Helical" evidence="1">
    <location>
        <begin position="356"/>
        <end position="376"/>
    </location>
</feature>
<feature type="transmembrane region" description="Helical" evidence="1">
    <location>
        <begin position="630"/>
        <end position="649"/>
    </location>
</feature>
<accession>A0ABQ2W3L9</accession>
<keyword evidence="1" id="KW-1133">Transmembrane helix</keyword>
<evidence type="ECO:0000313" key="3">
    <source>
        <dbReference type="Proteomes" id="UP000660675"/>
    </source>
</evidence>
<comment type="caution">
    <text evidence="2">The sequence shown here is derived from an EMBL/GenBank/DDBJ whole genome shotgun (WGS) entry which is preliminary data.</text>
</comment>
<dbReference type="EMBL" id="BMTF01000016">
    <property type="protein sequence ID" value="GGV90456.1"/>
    <property type="molecule type" value="Genomic_DNA"/>
</dbReference>
<dbReference type="Proteomes" id="UP000660675">
    <property type="component" value="Unassembled WGS sequence"/>
</dbReference>
<feature type="transmembrane region" description="Helical" evidence="1">
    <location>
        <begin position="276"/>
        <end position="296"/>
    </location>
</feature>
<dbReference type="RefSeq" id="WP_189545773.1">
    <property type="nucleotide sequence ID" value="NZ_BMTF01000016.1"/>
</dbReference>
<proteinExistence type="predicted"/>